<organism evidence="4 5">
    <name type="scientific">Streptomyces doudnae</name>
    <dbReference type="NCBI Taxonomy" id="3075536"/>
    <lineage>
        <taxon>Bacteria</taxon>
        <taxon>Bacillati</taxon>
        <taxon>Actinomycetota</taxon>
        <taxon>Actinomycetes</taxon>
        <taxon>Kitasatosporales</taxon>
        <taxon>Streptomycetaceae</taxon>
        <taxon>Streptomyces</taxon>
    </lineage>
</organism>
<dbReference type="Pfam" id="PF01596">
    <property type="entry name" value="Methyltransf_3"/>
    <property type="match status" value="1"/>
</dbReference>
<dbReference type="Gene3D" id="3.40.50.150">
    <property type="entry name" value="Vaccinia Virus protein VP39"/>
    <property type="match status" value="1"/>
</dbReference>
<dbReference type="GO" id="GO:0008168">
    <property type="term" value="F:methyltransferase activity"/>
    <property type="evidence" value="ECO:0007669"/>
    <property type="project" value="UniProtKB-KW"/>
</dbReference>
<proteinExistence type="predicted"/>
<sequence length="198" mass="21729">MEQAFTELLRELEEFGEANDSSTDQRSRKMLNITHDTGAFLAVLVKACKARNVLEIGTSNGYSTLWLADAVGEGGTVTTVELAEEKAEMARDNFRRAGLHSRIRQITDDAGSFIAGRDAGEYDFLFLDSNRAQYVGWWDSLRRILADGCLLVIDNAVSHAHQLEEFSKLVEASDDFSGVLLPVGKGELVLLKEAGDAS</sequence>
<name>A0ABD5EPQ5_9ACTN</name>
<dbReference type="InterPro" id="IPR002935">
    <property type="entry name" value="SAM_O-MeTrfase"/>
</dbReference>
<dbReference type="InterPro" id="IPR029063">
    <property type="entry name" value="SAM-dependent_MTases_sf"/>
</dbReference>
<comment type="caution">
    <text evidence="4">The sequence shown here is derived from an EMBL/GenBank/DDBJ whole genome shotgun (WGS) entry which is preliminary data.</text>
</comment>
<dbReference type="PROSITE" id="PS51682">
    <property type="entry name" value="SAM_OMT_I"/>
    <property type="match status" value="1"/>
</dbReference>
<evidence type="ECO:0000313" key="5">
    <source>
        <dbReference type="Proteomes" id="UP001183535"/>
    </source>
</evidence>
<keyword evidence="5" id="KW-1185">Reference proteome</keyword>
<dbReference type="CDD" id="cd02440">
    <property type="entry name" value="AdoMet_MTases"/>
    <property type="match status" value="1"/>
</dbReference>
<keyword evidence="2 4" id="KW-0808">Transferase</keyword>
<dbReference type="EC" id="2.1.1.-" evidence="4"/>
<evidence type="ECO:0000313" key="4">
    <source>
        <dbReference type="EMBL" id="MDT0436339.1"/>
    </source>
</evidence>
<dbReference type="AlphaFoldDB" id="A0ABD5EPQ5"/>
<evidence type="ECO:0000256" key="3">
    <source>
        <dbReference type="ARBA" id="ARBA00022691"/>
    </source>
</evidence>
<keyword evidence="3" id="KW-0949">S-adenosyl-L-methionine</keyword>
<keyword evidence="1 4" id="KW-0489">Methyltransferase</keyword>
<reference evidence="5" key="1">
    <citation type="submission" date="2023-07" db="EMBL/GenBank/DDBJ databases">
        <title>30 novel species of actinomycetes from the DSMZ collection.</title>
        <authorList>
            <person name="Nouioui I."/>
        </authorList>
    </citation>
    <scope>NUCLEOTIDE SEQUENCE [LARGE SCALE GENOMIC DNA]</scope>
    <source>
        <strain evidence="5">DSM 41981</strain>
    </source>
</reference>
<dbReference type="RefSeq" id="WP_093823764.1">
    <property type="nucleotide sequence ID" value="NZ_JAVRES010000007.1"/>
</dbReference>
<dbReference type="SUPFAM" id="SSF53335">
    <property type="entry name" value="S-adenosyl-L-methionine-dependent methyltransferases"/>
    <property type="match status" value="1"/>
</dbReference>
<protein>
    <submittedName>
        <fullName evidence="4">Class I SAM-dependent methyltransferase</fullName>
        <ecNumber evidence="4">2.1.1.-</ecNumber>
    </submittedName>
</protein>
<evidence type="ECO:0000256" key="2">
    <source>
        <dbReference type="ARBA" id="ARBA00022679"/>
    </source>
</evidence>
<dbReference type="PANTHER" id="PTHR43167">
    <property type="entry name" value="PUTATIVE (AFU_ORTHOLOGUE AFUA_6G01830)-RELATED"/>
    <property type="match status" value="1"/>
</dbReference>
<dbReference type="PANTHER" id="PTHR43167:SF1">
    <property type="entry name" value="PUTATIVE (AFU_ORTHOLOGUE AFUA_6G01830)-RELATED"/>
    <property type="match status" value="1"/>
</dbReference>
<gene>
    <name evidence="4" type="ORF">RM877_16775</name>
</gene>
<accession>A0ABD5EPQ5</accession>
<dbReference type="GO" id="GO:0032259">
    <property type="term" value="P:methylation"/>
    <property type="evidence" value="ECO:0007669"/>
    <property type="project" value="UniProtKB-KW"/>
</dbReference>
<dbReference type="EMBL" id="JAVRES010000007">
    <property type="protein sequence ID" value="MDT0436339.1"/>
    <property type="molecule type" value="Genomic_DNA"/>
</dbReference>
<evidence type="ECO:0000256" key="1">
    <source>
        <dbReference type="ARBA" id="ARBA00022603"/>
    </source>
</evidence>
<dbReference type="Proteomes" id="UP001183535">
    <property type="component" value="Unassembled WGS sequence"/>
</dbReference>